<proteinExistence type="predicted"/>
<protein>
    <submittedName>
        <fullName evidence="2">Uncharacterized protein</fullName>
    </submittedName>
</protein>
<dbReference type="RefSeq" id="WP_248592902.1">
    <property type="nucleotide sequence ID" value="NZ_BAABEB010000012.1"/>
</dbReference>
<keyword evidence="3" id="KW-1185">Reference proteome</keyword>
<accession>A0ABY4KYW0</accession>
<reference evidence="2 3" key="1">
    <citation type="submission" date="2020-04" db="EMBL/GenBank/DDBJ databases">
        <title>Thermobifida alba genome sequencing and assembly.</title>
        <authorList>
            <person name="Luzics S."/>
            <person name="Horvath B."/>
            <person name="Nagy I."/>
            <person name="Toth A."/>
            <person name="Nagy I."/>
            <person name="Kukolya J."/>
        </authorList>
    </citation>
    <scope>NUCLEOTIDE SEQUENCE [LARGE SCALE GENOMIC DNA]</scope>
    <source>
        <strain evidence="2 3">DSM 43795</strain>
    </source>
</reference>
<evidence type="ECO:0000313" key="3">
    <source>
        <dbReference type="Proteomes" id="UP000832041"/>
    </source>
</evidence>
<name>A0ABY4KYW0_THEAE</name>
<feature type="region of interest" description="Disordered" evidence="1">
    <location>
        <begin position="129"/>
        <end position="149"/>
    </location>
</feature>
<feature type="compositionally biased region" description="Basic and acidic residues" evidence="1">
    <location>
        <begin position="1"/>
        <end position="18"/>
    </location>
</feature>
<evidence type="ECO:0000256" key="1">
    <source>
        <dbReference type="SAM" id="MobiDB-lite"/>
    </source>
</evidence>
<feature type="region of interest" description="Disordered" evidence="1">
    <location>
        <begin position="1"/>
        <end position="22"/>
    </location>
</feature>
<sequence>MDHHRVPAPRGADRRPPGVDDATVAGVGKLTEALETIERARGHLYAMHQLTGRADAMLDEAVRLLREAGHHTVAEAVQRRLVGRNVVDGRWTYQLVEEYDDGYYAEFRALERHAREELLGGVRHAYESAMKEERRSAGEPGHEAHPPHR</sequence>
<dbReference type="EMBL" id="CP051627">
    <property type="protein sequence ID" value="UPT20625.1"/>
    <property type="molecule type" value="Genomic_DNA"/>
</dbReference>
<organism evidence="2 3">
    <name type="scientific">Thermobifida alba</name>
    <name type="common">Thermomonospora alba</name>
    <dbReference type="NCBI Taxonomy" id="53522"/>
    <lineage>
        <taxon>Bacteria</taxon>
        <taxon>Bacillati</taxon>
        <taxon>Actinomycetota</taxon>
        <taxon>Actinomycetes</taxon>
        <taxon>Streptosporangiales</taxon>
        <taxon>Nocardiopsidaceae</taxon>
        <taxon>Thermobifida</taxon>
    </lineage>
</organism>
<dbReference type="Proteomes" id="UP000832041">
    <property type="component" value="Chromosome"/>
</dbReference>
<gene>
    <name evidence="2" type="ORF">FOF52_06310</name>
</gene>
<evidence type="ECO:0000313" key="2">
    <source>
        <dbReference type="EMBL" id="UPT20625.1"/>
    </source>
</evidence>